<feature type="binding site" evidence="2">
    <location>
        <position position="489"/>
    </location>
    <ligand>
        <name>meso-2,6-diaminopimelate</name>
        <dbReference type="ChEBI" id="CHEBI:57791"/>
    </ligand>
</feature>
<dbReference type="PANTHER" id="PTHR23135">
    <property type="entry name" value="MUR LIGASE FAMILY MEMBER"/>
    <property type="match status" value="1"/>
</dbReference>
<comment type="cofactor">
    <cofactor evidence="2">
        <name>Mg(2+)</name>
        <dbReference type="ChEBI" id="CHEBI:18420"/>
    </cofactor>
</comment>
<evidence type="ECO:0000313" key="6">
    <source>
        <dbReference type="EMBL" id="WQE04795.1"/>
    </source>
</evidence>
<dbReference type="RefSeq" id="WP_114800663.1">
    <property type="nucleotide sequence ID" value="NZ_CP139961.1"/>
</dbReference>
<dbReference type="SUPFAM" id="SSF53244">
    <property type="entry name" value="MurD-like peptide ligases, peptide-binding domain"/>
    <property type="match status" value="1"/>
</dbReference>
<feature type="binding site" evidence="2">
    <location>
        <position position="215"/>
    </location>
    <ligand>
        <name>UDP-N-acetyl-alpha-D-muramoyl-L-alanyl-D-glutamate</name>
        <dbReference type="ChEBI" id="CHEBI:83900"/>
    </ligand>
</feature>
<feature type="domain" description="Mur ligase central" evidence="5">
    <location>
        <begin position="138"/>
        <end position="340"/>
    </location>
</feature>
<keyword evidence="2 3" id="KW-0573">Peptidoglycan synthesis</keyword>
<keyword evidence="2 3" id="KW-0133">Cell shape</keyword>
<feature type="binding site" evidence="2">
    <location>
        <begin position="140"/>
        <end position="146"/>
    </location>
    <ligand>
        <name>ATP</name>
        <dbReference type="ChEBI" id="CHEBI:30616"/>
    </ligand>
</feature>
<accession>A0ABZ0X0E1</accession>
<dbReference type="InterPro" id="IPR036565">
    <property type="entry name" value="Mur-like_cat_sf"/>
</dbReference>
<feature type="binding site" evidence="2">
    <location>
        <begin position="182"/>
        <end position="183"/>
    </location>
    <ligand>
        <name>UDP-N-acetyl-alpha-D-muramoyl-L-alanyl-D-glutamate</name>
        <dbReference type="ChEBI" id="CHEBI:83900"/>
    </ligand>
</feature>
<comment type="catalytic activity">
    <reaction evidence="2">
        <text>UDP-N-acetyl-alpha-D-muramoyl-L-alanyl-D-glutamate + meso-2,6-diaminopimelate + ATP = UDP-N-acetyl-alpha-D-muramoyl-L-alanyl-gamma-D-glutamyl-meso-2,6-diaminopimelate + ADP + phosphate + H(+)</text>
        <dbReference type="Rhea" id="RHEA:23676"/>
        <dbReference type="ChEBI" id="CHEBI:15378"/>
        <dbReference type="ChEBI" id="CHEBI:30616"/>
        <dbReference type="ChEBI" id="CHEBI:43474"/>
        <dbReference type="ChEBI" id="CHEBI:57791"/>
        <dbReference type="ChEBI" id="CHEBI:83900"/>
        <dbReference type="ChEBI" id="CHEBI:83905"/>
        <dbReference type="ChEBI" id="CHEBI:456216"/>
        <dbReference type="EC" id="6.3.2.13"/>
    </reaction>
</comment>
<feature type="binding site" evidence="2">
    <location>
        <position position="181"/>
    </location>
    <ligand>
        <name>UDP-N-acetyl-alpha-D-muramoyl-L-alanyl-D-glutamate</name>
        <dbReference type="ChEBI" id="CHEBI:83900"/>
    </ligand>
</feature>
<evidence type="ECO:0000256" key="1">
    <source>
        <dbReference type="ARBA" id="ARBA00005898"/>
    </source>
</evidence>
<proteinExistence type="inferred from homology"/>
<dbReference type="NCBIfam" id="NF001126">
    <property type="entry name" value="PRK00139.1-4"/>
    <property type="match status" value="1"/>
</dbReference>
<dbReference type="Pfam" id="PF02875">
    <property type="entry name" value="Mur_ligase_C"/>
    <property type="match status" value="1"/>
</dbReference>
<comment type="subcellular location">
    <subcellularLocation>
        <location evidence="2 3">Cytoplasm</location>
    </subcellularLocation>
</comment>
<keyword evidence="2" id="KW-0460">Magnesium</keyword>
<sequence>MTPISFREVIQKAVTTPHTVTAALGLPALESLFAPILEYQFDQFCLDSRKIGADDGFILLKSSSQDAQAALSNANRYLLSVKDSAAFVISELDLGVLDLEGVQIPVISVPNIRTCLGDLIAARLQLHHAVALPKVIAVTGTNGKTTVSQLIAQLCQASGIDSAVMGTAGNGRLGQLVQSANTTGDVLLVHHFIHQMAQEGVQMVALEASSHGLDQYRLQGVPIIGAIYTNLSRDHLDYHPDMASYREAKAKLFDQSLFPTLRFGVVNLDDETALFDYDAVDFQLIGYSQQKPSADFYAKAVRPSLEGVEIEVQTPQGQMSVMSPLLGLFNVDNLLASMAAFAALNPEKLADLPTLITKLQGARGRMQRAPSQTGSFIVDYAHTPDALKQVLSSLRRHCTGRLIAVFGCGGDRDRGKRPQMTQAGLAYADQVILTADNPRSESPSAILADMQKGLSCEDHYKIIIEPDRKSAIELAVKTAGETDIVVIAGKGHETYQEIQGVRHDFDDLAVLGEFLQKYQK</sequence>
<evidence type="ECO:0000259" key="4">
    <source>
        <dbReference type="Pfam" id="PF02875"/>
    </source>
</evidence>
<dbReference type="Pfam" id="PF08245">
    <property type="entry name" value="Mur_ligase_M"/>
    <property type="match status" value="1"/>
</dbReference>
<keyword evidence="2 3" id="KW-0132">Cell division</keyword>
<evidence type="ECO:0000259" key="5">
    <source>
        <dbReference type="Pfam" id="PF08245"/>
    </source>
</evidence>
<dbReference type="Proteomes" id="UP001324384">
    <property type="component" value="Chromosome"/>
</dbReference>
<organism evidence="6 7">
    <name type="scientific">Moraxella canis</name>
    <dbReference type="NCBI Taxonomy" id="90239"/>
    <lineage>
        <taxon>Bacteria</taxon>
        <taxon>Pseudomonadati</taxon>
        <taxon>Pseudomonadota</taxon>
        <taxon>Gammaproteobacteria</taxon>
        <taxon>Moraxellales</taxon>
        <taxon>Moraxellaceae</taxon>
        <taxon>Moraxella</taxon>
    </lineage>
</organism>
<comment type="PTM">
    <text evidence="2">Carboxylation is probably crucial for Mg(2+) binding and, consequently, for the gamma-phosphate positioning of ATP.</text>
</comment>
<evidence type="ECO:0000256" key="3">
    <source>
        <dbReference type="RuleBase" id="RU004135"/>
    </source>
</evidence>
<dbReference type="EMBL" id="CP139961">
    <property type="protein sequence ID" value="WQE04795.1"/>
    <property type="molecule type" value="Genomic_DNA"/>
</dbReference>
<comment type="similarity">
    <text evidence="1 2">Belongs to the MurCDEF family. MurE subfamily.</text>
</comment>
<feature type="domain" description="Mur ligase C-terminal" evidence="4">
    <location>
        <begin position="364"/>
        <end position="491"/>
    </location>
</feature>
<gene>
    <name evidence="2" type="primary">murE</name>
    <name evidence="6" type="ORF">U0021_04235</name>
</gene>
<dbReference type="EC" id="6.3.2.13" evidence="2"/>
<feature type="binding site" evidence="2">
    <location>
        <position position="493"/>
    </location>
    <ligand>
        <name>meso-2,6-diaminopimelate</name>
        <dbReference type="ChEBI" id="CHEBI:57791"/>
    </ligand>
</feature>
<protein>
    <recommendedName>
        <fullName evidence="2">UDP-N-acetylmuramoyl-L-alanyl-D-glutamate--2,6-diaminopimelate ligase</fullName>
        <ecNumber evidence="2">6.3.2.13</ecNumber>
    </recommendedName>
    <alternativeName>
        <fullName evidence="2">Meso-A2pm-adding enzyme</fullName>
    </alternativeName>
    <alternativeName>
        <fullName evidence="2">Meso-diaminopimelate-adding enzyme</fullName>
    </alternativeName>
    <alternativeName>
        <fullName evidence="2">UDP-MurNAc-L-Ala-D-Glu:meso-diaminopimelate ligase</fullName>
    </alternativeName>
    <alternativeName>
        <fullName evidence="2">UDP-MurNAc-tripeptide synthetase</fullName>
    </alternativeName>
    <alternativeName>
        <fullName evidence="2">UDP-N-acetylmuramyl-tripeptide synthetase</fullName>
    </alternativeName>
</protein>
<feature type="binding site" evidence="2">
    <location>
        <position position="209"/>
    </location>
    <ligand>
        <name>UDP-N-acetyl-alpha-D-muramoyl-L-alanyl-D-glutamate</name>
        <dbReference type="ChEBI" id="CHEBI:83900"/>
    </ligand>
</feature>
<comment type="pathway">
    <text evidence="2 3">Cell wall biogenesis; peptidoglycan biosynthesis.</text>
</comment>
<dbReference type="Gene3D" id="3.40.1190.10">
    <property type="entry name" value="Mur-like, catalytic domain"/>
    <property type="match status" value="1"/>
</dbReference>
<feature type="binding site" evidence="2">
    <location>
        <position position="46"/>
    </location>
    <ligand>
        <name>UDP-N-acetyl-alpha-D-muramoyl-L-alanyl-D-glutamate</name>
        <dbReference type="ChEBI" id="CHEBI:83900"/>
    </ligand>
</feature>
<comment type="caution">
    <text evidence="2">Lacks conserved residue(s) required for the propagation of feature annotation.</text>
</comment>
<keyword evidence="2" id="KW-0963">Cytoplasm</keyword>
<dbReference type="InterPro" id="IPR005761">
    <property type="entry name" value="UDP-N-AcMur-Glu-dNH2Pim_ligase"/>
</dbReference>
<dbReference type="GO" id="GO:0008765">
    <property type="term" value="F:UDP-N-acetylmuramoylalanyl-D-glutamate-2,6-diaminopimelate ligase activity"/>
    <property type="evidence" value="ECO:0007669"/>
    <property type="project" value="UniProtKB-EC"/>
</dbReference>
<feature type="short sequence motif" description="Meso-diaminopimelate recognition motif" evidence="2">
    <location>
        <begin position="436"/>
        <end position="439"/>
    </location>
</feature>
<dbReference type="SUPFAM" id="SSF53623">
    <property type="entry name" value="MurD-like peptide ligases, catalytic domain"/>
    <property type="match status" value="1"/>
</dbReference>
<dbReference type="HAMAP" id="MF_00208">
    <property type="entry name" value="MurE"/>
    <property type="match status" value="1"/>
</dbReference>
<feature type="binding site" evidence="2">
    <location>
        <position position="217"/>
    </location>
    <ligand>
        <name>UDP-N-acetyl-alpha-D-muramoyl-L-alanyl-D-glutamate</name>
        <dbReference type="ChEBI" id="CHEBI:83900"/>
    </ligand>
</feature>
<reference evidence="6 7" key="1">
    <citation type="submission" date="2023-12" db="EMBL/GenBank/DDBJ databases">
        <title>Genome sequencing and assembly of bacterial species from a model synthetic community.</title>
        <authorList>
            <person name="Hogle S.L."/>
        </authorList>
    </citation>
    <scope>NUCLEOTIDE SEQUENCE [LARGE SCALE GENOMIC DNA]</scope>
    <source>
        <strain evidence="6 7">HAMBI_2792</strain>
    </source>
</reference>
<dbReference type="Gene3D" id="3.90.190.20">
    <property type="entry name" value="Mur ligase, C-terminal domain"/>
    <property type="match status" value="1"/>
</dbReference>
<keyword evidence="7" id="KW-1185">Reference proteome</keyword>
<dbReference type="InterPro" id="IPR036615">
    <property type="entry name" value="Mur_ligase_C_dom_sf"/>
</dbReference>
<keyword evidence="2 3" id="KW-0961">Cell wall biogenesis/degradation</keyword>
<keyword evidence="2 3" id="KW-0131">Cell cycle</keyword>
<keyword evidence="2" id="KW-0067">ATP-binding</keyword>
<keyword evidence="2" id="KW-0547">Nucleotide-binding</keyword>
<keyword evidence="2 6" id="KW-0436">Ligase</keyword>
<feature type="binding site" evidence="2">
    <location>
        <position position="412"/>
    </location>
    <ligand>
        <name>meso-2,6-diaminopimelate</name>
        <dbReference type="ChEBI" id="CHEBI:57791"/>
    </ligand>
</feature>
<evidence type="ECO:0000256" key="2">
    <source>
        <dbReference type="HAMAP-Rule" id="MF_00208"/>
    </source>
</evidence>
<dbReference type="InterPro" id="IPR013221">
    <property type="entry name" value="Mur_ligase_cen"/>
</dbReference>
<dbReference type="InterPro" id="IPR004101">
    <property type="entry name" value="Mur_ligase_C"/>
</dbReference>
<feature type="binding site" evidence="2">
    <location>
        <begin position="436"/>
        <end position="439"/>
    </location>
    <ligand>
        <name>meso-2,6-diaminopimelate</name>
        <dbReference type="ChEBI" id="CHEBI:57791"/>
    </ligand>
</feature>
<comment type="function">
    <text evidence="2">Catalyzes the addition of meso-diaminopimelic acid to the nucleotide precursor UDP-N-acetylmuramoyl-L-alanyl-D-glutamate (UMAG) in the biosynthesis of bacterial cell-wall peptidoglycan.</text>
</comment>
<dbReference type="NCBIfam" id="TIGR01085">
    <property type="entry name" value="murE"/>
    <property type="match status" value="1"/>
</dbReference>
<name>A0ABZ0X0E1_9GAMM</name>
<evidence type="ECO:0000313" key="7">
    <source>
        <dbReference type="Proteomes" id="UP001324384"/>
    </source>
</evidence>
<feature type="binding site" evidence="2">
    <location>
        <position position="48"/>
    </location>
    <ligand>
        <name>UDP-N-acetyl-alpha-D-muramoyl-L-alanyl-D-glutamate</name>
        <dbReference type="ChEBI" id="CHEBI:83900"/>
    </ligand>
</feature>
<feature type="modified residue" description="N6-carboxylysine" evidence="2">
    <location>
        <position position="249"/>
    </location>
</feature>
<dbReference type="PANTHER" id="PTHR23135:SF4">
    <property type="entry name" value="UDP-N-ACETYLMURAMOYL-L-ALANYL-D-GLUTAMATE--2,6-DIAMINOPIMELATE LIGASE MURE HOMOLOG, CHLOROPLASTIC"/>
    <property type="match status" value="1"/>
</dbReference>
<dbReference type="Gene3D" id="3.40.1390.10">
    <property type="entry name" value="MurE/MurF, N-terminal domain"/>
    <property type="match status" value="1"/>
</dbReference>